<feature type="domain" description="DUF4166" evidence="2">
    <location>
        <begin position="17"/>
        <end position="169"/>
    </location>
</feature>
<keyword evidence="1" id="KW-1133">Transmembrane helix</keyword>
<protein>
    <submittedName>
        <fullName evidence="3">DUF4166 domain-containing protein</fullName>
    </submittedName>
</protein>
<proteinExistence type="predicted"/>
<dbReference type="RefSeq" id="WP_274687770.1">
    <property type="nucleotide sequence ID" value="NZ_JAPMOU010000004.1"/>
</dbReference>
<evidence type="ECO:0000259" key="2">
    <source>
        <dbReference type="Pfam" id="PF13761"/>
    </source>
</evidence>
<dbReference type="Proteomes" id="UP001528823">
    <property type="component" value="Unassembled WGS sequence"/>
</dbReference>
<name>A0ABT5U4W7_9GAMM</name>
<organism evidence="3 4">
    <name type="scientific">Spartinivicinus poritis</name>
    <dbReference type="NCBI Taxonomy" id="2994640"/>
    <lineage>
        <taxon>Bacteria</taxon>
        <taxon>Pseudomonadati</taxon>
        <taxon>Pseudomonadota</taxon>
        <taxon>Gammaproteobacteria</taxon>
        <taxon>Oceanospirillales</taxon>
        <taxon>Zooshikellaceae</taxon>
        <taxon>Spartinivicinus</taxon>
    </lineage>
</organism>
<keyword evidence="1" id="KW-0812">Transmembrane</keyword>
<feature type="transmembrane region" description="Helical" evidence="1">
    <location>
        <begin position="146"/>
        <end position="165"/>
    </location>
</feature>
<sequence>MQKNIIHKHLGESFKDLPPLLQQAHSGDIYLQGSVTVKRGNLLANFLANIIKMPPANSNCNLKVYGSHNEDIMKWQRHFENHIMESSFKLQGDYLIENLGPIKLLLKLNVTNNKLIYNVVKTSIFGINIPKPLQPKLTAFEMEYNGLYRFHVSICLPIIGLLIGYNGDLHIT</sequence>
<comment type="caution">
    <text evidence="3">The sequence shown here is derived from an EMBL/GenBank/DDBJ whole genome shotgun (WGS) entry which is preliminary data.</text>
</comment>
<evidence type="ECO:0000256" key="1">
    <source>
        <dbReference type="SAM" id="Phobius"/>
    </source>
</evidence>
<evidence type="ECO:0000313" key="4">
    <source>
        <dbReference type="Proteomes" id="UP001528823"/>
    </source>
</evidence>
<keyword evidence="1" id="KW-0472">Membrane</keyword>
<reference evidence="3 4" key="1">
    <citation type="submission" date="2022-11" db="EMBL/GenBank/DDBJ databases">
        <title>Spartinivicinus poritis sp. nov., isolated from scleractinian coral Porites lutea.</title>
        <authorList>
            <person name="Zhang G."/>
            <person name="Cai L."/>
            <person name="Wei Q."/>
        </authorList>
    </citation>
    <scope>NUCLEOTIDE SEQUENCE [LARGE SCALE GENOMIC DNA]</scope>
    <source>
        <strain evidence="3 4">A2-2</strain>
    </source>
</reference>
<dbReference type="EMBL" id="JAPMOU010000004">
    <property type="protein sequence ID" value="MDE1461407.1"/>
    <property type="molecule type" value="Genomic_DNA"/>
</dbReference>
<dbReference type="Pfam" id="PF13761">
    <property type="entry name" value="DUF4166"/>
    <property type="match status" value="1"/>
</dbReference>
<evidence type="ECO:0000313" key="3">
    <source>
        <dbReference type="EMBL" id="MDE1461407.1"/>
    </source>
</evidence>
<accession>A0ABT5U4W7</accession>
<dbReference type="InterPro" id="IPR025311">
    <property type="entry name" value="DUF4166"/>
</dbReference>
<keyword evidence="4" id="KW-1185">Reference proteome</keyword>
<gene>
    <name evidence="3" type="ORF">ORQ98_05450</name>
</gene>